<accession>A0A243QBK4</accession>
<feature type="transmembrane region" description="Helical" evidence="2">
    <location>
        <begin position="185"/>
        <end position="205"/>
    </location>
</feature>
<feature type="compositionally biased region" description="Basic and acidic residues" evidence="1">
    <location>
        <begin position="281"/>
        <end position="294"/>
    </location>
</feature>
<sequence length="294" mass="31360">MASQVFSGSRMILGGYAAIGVGAVAMLGLHVATGLDPVHTVISEYAFEPDGWLLPVSLTSFAVGATAFGTALARRGADRRAALLVGVWGLCMLLIGAFPTDEPGVPLSMSGGIHRYAAFVAFLTMPVAGLILARRYAGSPYARSVRLLSLASLGVLVLVVLPYVVRMAGFDLANDDIPAGVTQRLVVVFEVAVLVMLGLVLATGYGRRHDRRPLPAAVRVRRPRGDRRRVAGPAGSARRAGTAPDRRRSDRPGGVRVCRRVPARSRLRPDPRRPQRGVHRRFPDLGDGHGRVPA</sequence>
<keyword evidence="4" id="KW-1185">Reference proteome</keyword>
<dbReference type="Pfam" id="PF06197">
    <property type="entry name" value="DUF998"/>
    <property type="match status" value="1"/>
</dbReference>
<reference evidence="3 4" key="1">
    <citation type="submission" date="2017-05" db="EMBL/GenBank/DDBJ databases">
        <title>Biotechnological potential of actinobacteria isolated from South African environments.</title>
        <authorList>
            <person name="Le Roes-Hill M."/>
            <person name="Prins A."/>
            <person name="Durrell K.A."/>
        </authorList>
    </citation>
    <scope>NUCLEOTIDE SEQUENCE [LARGE SCALE GENOMIC DNA]</scope>
    <source>
        <strain evidence="3">M26</strain>
    </source>
</reference>
<dbReference type="AlphaFoldDB" id="A0A243QBK4"/>
<keyword evidence="2" id="KW-1133">Transmembrane helix</keyword>
<evidence type="ECO:0008006" key="5">
    <source>
        <dbReference type="Google" id="ProtNLM"/>
    </source>
</evidence>
<keyword evidence="2" id="KW-0472">Membrane</keyword>
<dbReference type="Proteomes" id="UP000194761">
    <property type="component" value="Unassembled WGS sequence"/>
</dbReference>
<feature type="compositionally biased region" description="Basic and acidic residues" evidence="1">
    <location>
        <begin position="244"/>
        <end position="253"/>
    </location>
</feature>
<keyword evidence="2" id="KW-0812">Transmembrane</keyword>
<evidence type="ECO:0000256" key="2">
    <source>
        <dbReference type="SAM" id="Phobius"/>
    </source>
</evidence>
<feature type="transmembrane region" description="Helical" evidence="2">
    <location>
        <begin position="12"/>
        <end position="32"/>
    </location>
</feature>
<feature type="transmembrane region" description="Helical" evidence="2">
    <location>
        <begin position="80"/>
        <end position="98"/>
    </location>
</feature>
<feature type="compositionally biased region" description="Basic residues" evidence="1">
    <location>
        <begin position="257"/>
        <end position="266"/>
    </location>
</feature>
<feature type="region of interest" description="Disordered" evidence="1">
    <location>
        <begin position="214"/>
        <end position="294"/>
    </location>
</feature>
<evidence type="ECO:0000313" key="4">
    <source>
        <dbReference type="Proteomes" id="UP000194761"/>
    </source>
</evidence>
<evidence type="ECO:0000313" key="3">
    <source>
        <dbReference type="EMBL" id="OUC79121.1"/>
    </source>
</evidence>
<evidence type="ECO:0000256" key="1">
    <source>
        <dbReference type="SAM" id="MobiDB-lite"/>
    </source>
</evidence>
<dbReference type="EMBL" id="NGFP01000423">
    <property type="protein sequence ID" value="OUC79121.1"/>
    <property type="molecule type" value="Genomic_DNA"/>
</dbReference>
<feature type="transmembrane region" description="Helical" evidence="2">
    <location>
        <begin position="52"/>
        <end position="73"/>
    </location>
</feature>
<feature type="transmembrane region" description="Helical" evidence="2">
    <location>
        <begin position="145"/>
        <end position="165"/>
    </location>
</feature>
<name>A0A243QBK4_9ACTN</name>
<protein>
    <recommendedName>
        <fullName evidence="5">DUF998 domain-containing protein</fullName>
    </recommendedName>
</protein>
<gene>
    <name evidence="3" type="ORF">CA984_43005</name>
</gene>
<dbReference type="InterPro" id="IPR009339">
    <property type="entry name" value="DUF998"/>
</dbReference>
<comment type="caution">
    <text evidence="3">The sequence shown here is derived from an EMBL/GenBank/DDBJ whole genome shotgun (WGS) entry which is preliminary data.</text>
</comment>
<proteinExistence type="predicted"/>
<organism evidence="3 4">
    <name type="scientific">Streptosporangium minutum</name>
    <dbReference type="NCBI Taxonomy" id="569862"/>
    <lineage>
        <taxon>Bacteria</taxon>
        <taxon>Bacillati</taxon>
        <taxon>Actinomycetota</taxon>
        <taxon>Actinomycetes</taxon>
        <taxon>Streptosporangiales</taxon>
        <taxon>Streptosporangiaceae</taxon>
        <taxon>Streptosporangium</taxon>
    </lineage>
</organism>
<feature type="transmembrane region" description="Helical" evidence="2">
    <location>
        <begin position="113"/>
        <end position="133"/>
    </location>
</feature>